<dbReference type="EMBL" id="FNOM01000008">
    <property type="protein sequence ID" value="SDX44200.1"/>
    <property type="molecule type" value="Genomic_DNA"/>
</dbReference>
<evidence type="ECO:0000256" key="6">
    <source>
        <dbReference type="ARBA" id="ARBA00023136"/>
    </source>
</evidence>
<dbReference type="GO" id="GO:0051205">
    <property type="term" value="P:protein insertion into membrane"/>
    <property type="evidence" value="ECO:0007669"/>
    <property type="project" value="UniProtKB-UniRule"/>
</dbReference>
<comment type="subunit">
    <text evidence="8">Part of the Bam complex.</text>
</comment>
<evidence type="ECO:0000256" key="3">
    <source>
        <dbReference type="ARBA" id="ARBA00022692"/>
    </source>
</evidence>
<evidence type="ECO:0000256" key="8">
    <source>
        <dbReference type="HAMAP-Rule" id="MF_01430"/>
    </source>
</evidence>
<dbReference type="PROSITE" id="PS51779">
    <property type="entry name" value="POTRA"/>
    <property type="match status" value="3"/>
</dbReference>
<dbReference type="Pfam" id="PF01103">
    <property type="entry name" value="Omp85"/>
    <property type="match status" value="1"/>
</dbReference>
<protein>
    <recommendedName>
        <fullName evidence="8 9">Outer membrane protein assembly factor BamA</fullName>
    </recommendedName>
</protein>
<comment type="function">
    <text evidence="8">Part of the outer membrane protein assembly complex, which is involved in assembly and insertion of beta-barrel proteins into the outer membrane.</text>
</comment>
<feature type="domain" description="POTRA" evidence="10">
    <location>
        <begin position="86"/>
        <end position="163"/>
    </location>
</feature>
<evidence type="ECO:0000256" key="7">
    <source>
        <dbReference type="ARBA" id="ARBA00023237"/>
    </source>
</evidence>
<dbReference type="PIRSF" id="PIRSF006076">
    <property type="entry name" value="OM_assembly_OMP85"/>
    <property type="match status" value="1"/>
</dbReference>
<reference evidence="11 12" key="1">
    <citation type="submission" date="2016-10" db="EMBL/GenBank/DDBJ databases">
        <authorList>
            <person name="de Groot N.N."/>
        </authorList>
    </citation>
    <scope>NUCLEOTIDE SEQUENCE [LARGE SCALE GENOMIC DNA]</scope>
    <source>
        <strain evidence="11 12">CGMCC 1.8894</strain>
    </source>
</reference>
<dbReference type="PANTHER" id="PTHR12815">
    <property type="entry name" value="SORTING AND ASSEMBLY MACHINERY SAMM50 PROTEIN FAMILY MEMBER"/>
    <property type="match status" value="1"/>
</dbReference>
<evidence type="ECO:0000259" key="10">
    <source>
        <dbReference type="PROSITE" id="PS51779"/>
    </source>
</evidence>
<sequence>MFFMACAGFFTPADAQSYRFNTVTVEGNQLVDAATVAGFARINRGTTVSAAELNAAFQRLTNSGLFETVDLVPSGSTLRIIVSENPIIARINFEGNRRLDDEALNPVVLSQPGRVLSPTQVEADVIAITELYAQRGRFAAEVTPRIIPRGNGRVDLAFEIREGRVVEIERVSFVGNNAFSDYRLRRVLDTKQAGLFRVLVQRDTFVADRISFDQELLRDFYLARGYVDFQVLSATSEIARERDSFFVTFNIREGQQFRFGNITVVNEVEGLDPAPYAEQNRLRTGDVFTPTTLDTTLSRMERVAVSEGRRFVRVEPRITRNERNQTLDIELAIVRGERTIIERIDIQGNTTTQDRVIRRQFRASEGDPLNPREIREAAERIRALGYFADVAVDARNGSSEDTAIVDVEVEETTTGSLGFGLSYGVGTGVGFNVTFSETNFLGRGQRVNFALGTIPGSRQFSFGFVEPATLGRDLEFGINAGYTETSNQNDTFYDTRTLRGNVSLTFPVGEFSRLQTRIGIVGDVVQDVTPGLAAGVDPVADPAQPGAGTRTLRDEAQGRQVTGLIGYTYSLDTRRGGFDPNRGYFFEFAQDFGAGSDSRRYIRTTAKAGYEQRLFNDDLILRAEIEGGALAMLSGESRVTERFTLNGIMRGFEANGLGPYQPTAGGNNDRLGGNYYVVARAEAEFPIGLPEEYGIKGGVFMDVGSLWNIDNPGAGTVDGFGLRAAAGVSLYWETPIGPLRFDFSQPVRKQAFDQTQNFDLNIVTRF</sequence>
<evidence type="ECO:0000256" key="5">
    <source>
        <dbReference type="ARBA" id="ARBA00022737"/>
    </source>
</evidence>
<dbReference type="Gene3D" id="2.40.160.50">
    <property type="entry name" value="membrane protein fhac: a member of the omp85/tpsb transporter family"/>
    <property type="match status" value="1"/>
</dbReference>
<comment type="similarity">
    <text evidence="8">Belongs to the BamA family.</text>
</comment>
<dbReference type="InterPro" id="IPR000184">
    <property type="entry name" value="Bac_surfAg_D15"/>
</dbReference>
<organism evidence="11 12">
    <name type="scientific">Roseicitreum antarcticum</name>
    <dbReference type="NCBI Taxonomy" id="564137"/>
    <lineage>
        <taxon>Bacteria</taxon>
        <taxon>Pseudomonadati</taxon>
        <taxon>Pseudomonadota</taxon>
        <taxon>Alphaproteobacteria</taxon>
        <taxon>Rhodobacterales</taxon>
        <taxon>Paracoccaceae</taxon>
        <taxon>Roseicitreum</taxon>
    </lineage>
</organism>
<dbReference type="InterPro" id="IPR034746">
    <property type="entry name" value="POTRA"/>
</dbReference>
<dbReference type="GO" id="GO:0043165">
    <property type="term" value="P:Gram-negative-bacterium-type cell outer membrane assembly"/>
    <property type="evidence" value="ECO:0007669"/>
    <property type="project" value="UniProtKB-UniRule"/>
</dbReference>
<accession>A0A1H3BQD9</accession>
<dbReference type="HAMAP" id="MF_01430">
    <property type="entry name" value="OM_assembly_BamA"/>
    <property type="match status" value="1"/>
</dbReference>
<dbReference type="STRING" id="564137.SAMN04488238_108144"/>
<dbReference type="Pfam" id="PF07244">
    <property type="entry name" value="POTRA"/>
    <property type="match status" value="3"/>
</dbReference>
<keyword evidence="5 8" id="KW-0677">Repeat</keyword>
<evidence type="ECO:0000313" key="12">
    <source>
        <dbReference type="Proteomes" id="UP000198539"/>
    </source>
</evidence>
<dbReference type="Gene3D" id="3.10.20.310">
    <property type="entry name" value="membrane protein fhac"/>
    <property type="match status" value="5"/>
</dbReference>
<dbReference type="PANTHER" id="PTHR12815:SF23">
    <property type="entry name" value="OUTER MEMBRANE PROTEIN ASSEMBLY FACTOR BAMA"/>
    <property type="match status" value="1"/>
</dbReference>
<dbReference type="AlphaFoldDB" id="A0A1H3BQD9"/>
<keyword evidence="4 8" id="KW-0732">Signal</keyword>
<keyword evidence="7 8" id="KW-0998">Cell outer membrane</keyword>
<evidence type="ECO:0000256" key="9">
    <source>
        <dbReference type="NCBIfam" id="TIGR03303"/>
    </source>
</evidence>
<keyword evidence="2 8" id="KW-1134">Transmembrane beta strand</keyword>
<dbReference type="OrthoDB" id="9803054at2"/>
<dbReference type="InterPro" id="IPR010827">
    <property type="entry name" value="BamA/TamA_POTRA"/>
</dbReference>
<feature type="domain" description="POTRA" evidence="10">
    <location>
        <begin position="339"/>
        <end position="412"/>
    </location>
</feature>
<dbReference type="InterPro" id="IPR023707">
    <property type="entry name" value="OM_assembly_BamA"/>
</dbReference>
<evidence type="ECO:0000256" key="1">
    <source>
        <dbReference type="ARBA" id="ARBA00004370"/>
    </source>
</evidence>
<evidence type="ECO:0000256" key="4">
    <source>
        <dbReference type="ARBA" id="ARBA00022729"/>
    </source>
</evidence>
<feature type="domain" description="POTRA" evidence="10">
    <location>
        <begin position="18"/>
        <end position="85"/>
    </location>
</feature>
<name>A0A1H3BQD9_9RHOB</name>
<dbReference type="Proteomes" id="UP000198539">
    <property type="component" value="Unassembled WGS sequence"/>
</dbReference>
<keyword evidence="3 8" id="KW-0812">Transmembrane</keyword>
<dbReference type="InterPro" id="IPR039910">
    <property type="entry name" value="D15-like"/>
</dbReference>
<dbReference type="GO" id="GO:0009279">
    <property type="term" value="C:cell outer membrane"/>
    <property type="evidence" value="ECO:0007669"/>
    <property type="project" value="UniProtKB-SubCell"/>
</dbReference>
<proteinExistence type="inferred from homology"/>
<gene>
    <name evidence="8" type="primary">bamA</name>
    <name evidence="11" type="ORF">SAMN04488238_108144</name>
</gene>
<dbReference type="NCBIfam" id="TIGR03303">
    <property type="entry name" value="OM_YaeT"/>
    <property type="match status" value="1"/>
</dbReference>
<evidence type="ECO:0000256" key="2">
    <source>
        <dbReference type="ARBA" id="ARBA00022452"/>
    </source>
</evidence>
<keyword evidence="6 8" id="KW-0472">Membrane</keyword>
<evidence type="ECO:0000313" key="11">
    <source>
        <dbReference type="EMBL" id="SDX44200.1"/>
    </source>
</evidence>
<keyword evidence="12" id="KW-1185">Reference proteome</keyword>
<comment type="subcellular location">
    <subcellularLocation>
        <location evidence="8">Cell outer membrane</location>
    </subcellularLocation>
    <subcellularLocation>
        <location evidence="1">Membrane</location>
    </subcellularLocation>
</comment>